<feature type="transmembrane region" description="Helical" evidence="2">
    <location>
        <begin position="101"/>
        <end position="122"/>
    </location>
</feature>
<keyword evidence="2" id="KW-0812">Transmembrane</keyword>
<dbReference type="PROSITE" id="PS50026">
    <property type="entry name" value="EGF_3"/>
    <property type="match status" value="1"/>
</dbReference>
<keyword evidence="2" id="KW-1133">Transmembrane helix</keyword>
<evidence type="ECO:0000256" key="1">
    <source>
        <dbReference type="PROSITE-ProRule" id="PRU00076"/>
    </source>
</evidence>
<feature type="transmembrane region" description="Helical" evidence="2">
    <location>
        <begin position="24"/>
        <end position="44"/>
    </location>
</feature>
<evidence type="ECO:0000313" key="4">
    <source>
        <dbReference type="EMBL" id="CAB1444470.1"/>
    </source>
</evidence>
<dbReference type="SUPFAM" id="SSF57196">
    <property type="entry name" value="EGF/Laminin"/>
    <property type="match status" value="1"/>
</dbReference>
<proteinExistence type="predicted"/>
<evidence type="ECO:0000313" key="5">
    <source>
        <dbReference type="Proteomes" id="UP001153269"/>
    </source>
</evidence>
<gene>
    <name evidence="4" type="ORF">PLEPLA_LOCUS32186</name>
</gene>
<dbReference type="PROSITE" id="PS00022">
    <property type="entry name" value="EGF_1"/>
    <property type="match status" value="1"/>
</dbReference>
<accession>A0A9N7V2V7</accession>
<keyword evidence="1" id="KW-1015">Disulfide bond</keyword>
<dbReference type="PROSITE" id="PS01186">
    <property type="entry name" value="EGF_2"/>
    <property type="match status" value="1"/>
</dbReference>
<comment type="caution">
    <text evidence="4">The sequence shown here is derived from an EMBL/GenBank/DDBJ whole genome shotgun (WGS) entry which is preliminary data.</text>
</comment>
<protein>
    <recommendedName>
        <fullName evidence="3">EGF-like domain-containing protein</fullName>
    </recommendedName>
</protein>
<name>A0A9N7V2V7_PLEPL</name>
<keyword evidence="5" id="KW-1185">Reference proteome</keyword>
<sequence length="144" mass="15177">MQGCQSIKHESQITLKQRIGRPDCILCSFSLPPAMATLASLLLAPRGIDLSLPTCGETQCNSHGACVSPPGGGVNLLCDCDLGYQGESCEDTVNGSLSVPLTLSVLGAIIGVVILAFIIAKVRQHQKKNRRKNAAKKLGHDVVV</sequence>
<evidence type="ECO:0000259" key="3">
    <source>
        <dbReference type="PROSITE" id="PS50026"/>
    </source>
</evidence>
<evidence type="ECO:0000256" key="2">
    <source>
        <dbReference type="SAM" id="Phobius"/>
    </source>
</evidence>
<feature type="domain" description="EGF-like" evidence="3">
    <location>
        <begin position="51"/>
        <end position="90"/>
    </location>
</feature>
<dbReference type="InterPro" id="IPR000742">
    <property type="entry name" value="EGF"/>
</dbReference>
<keyword evidence="1" id="KW-0245">EGF-like domain</keyword>
<keyword evidence="2" id="KW-0472">Membrane</keyword>
<dbReference type="Proteomes" id="UP001153269">
    <property type="component" value="Unassembled WGS sequence"/>
</dbReference>
<dbReference type="AlphaFoldDB" id="A0A9N7V2V7"/>
<organism evidence="4 5">
    <name type="scientific">Pleuronectes platessa</name>
    <name type="common">European plaice</name>
    <dbReference type="NCBI Taxonomy" id="8262"/>
    <lineage>
        <taxon>Eukaryota</taxon>
        <taxon>Metazoa</taxon>
        <taxon>Chordata</taxon>
        <taxon>Craniata</taxon>
        <taxon>Vertebrata</taxon>
        <taxon>Euteleostomi</taxon>
        <taxon>Actinopterygii</taxon>
        <taxon>Neopterygii</taxon>
        <taxon>Teleostei</taxon>
        <taxon>Neoteleostei</taxon>
        <taxon>Acanthomorphata</taxon>
        <taxon>Carangaria</taxon>
        <taxon>Pleuronectiformes</taxon>
        <taxon>Pleuronectoidei</taxon>
        <taxon>Pleuronectidae</taxon>
        <taxon>Pleuronectes</taxon>
    </lineage>
</organism>
<feature type="disulfide bond" evidence="1">
    <location>
        <begin position="80"/>
        <end position="89"/>
    </location>
</feature>
<comment type="caution">
    <text evidence="1">Lacks conserved residue(s) required for the propagation of feature annotation.</text>
</comment>
<dbReference type="EMBL" id="CADEAL010003380">
    <property type="protein sequence ID" value="CAB1444470.1"/>
    <property type="molecule type" value="Genomic_DNA"/>
</dbReference>
<reference evidence="4" key="1">
    <citation type="submission" date="2020-03" db="EMBL/GenBank/DDBJ databases">
        <authorList>
            <person name="Weist P."/>
        </authorList>
    </citation>
    <scope>NUCLEOTIDE SEQUENCE</scope>
</reference>